<keyword evidence="4" id="KW-1185">Reference proteome</keyword>
<dbReference type="CDD" id="cd09077">
    <property type="entry name" value="R1-I-EN"/>
    <property type="match status" value="1"/>
</dbReference>
<feature type="domain" description="CCHC-type" evidence="2">
    <location>
        <begin position="53"/>
        <end position="66"/>
    </location>
</feature>
<keyword evidence="1" id="KW-0863">Zinc-finger</keyword>
<keyword evidence="1" id="KW-0479">Metal-binding</keyword>
<dbReference type="AlphaFoldDB" id="A0A6G0W0H8"/>
<name>A0A6G0W0H8_APHCR</name>
<dbReference type="GO" id="GO:0008270">
    <property type="term" value="F:zinc ion binding"/>
    <property type="evidence" value="ECO:0007669"/>
    <property type="project" value="UniProtKB-KW"/>
</dbReference>
<comment type="caution">
    <text evidence="3">The sequence shown here is derived from an EMBL/GenBank/DDBJ whole genome shotgun (WGS) entry which is preliminary data.</text>
</comment>
<gene>
    <name evidence="3" type="ORF">FWK35_00029860</name>
</gene>
<evidence type="ECO:0000259" key="2">
    <source>
        <dbReference type="PROSITE" id="PS50158"/>
    </source>
</evidence>
<evidence type="ECO:0000256" key="1">
    <source>
        <dbReference type="PROSITE-ProRule" id="PRU00047"/>
    </source>
</evidence>
<keyword evidence="1" id="KW-0862">Zinc</keyword>
<dbReference type="EMBL" id="VUJU01009873">
    <property type="protein sequence ID" value="KAF0717138.1"/>
    <property type="molecule type" value="Genomic_DNA"/>
</dbReference>
<dbReference type="Proteomes" id="UP000478052">
    <property type="component" value="Unassembled WGS sequence"/>
</dbReference>
<evidence type="ECO:0000313" key="4">
    <source>
        <dbReference type="Proteomes" id="UP000478052"/>
    </source>
</evidence>
<dbReference type="InterPro" id="IPR001878">
    <property type="entry name" value="Znf_CCHC"/>
</dbReference>
<sequence length="945" mass="106880">MTRAAAFSISRVPIGWTMCRVRPRRSEPEKCLRCHGFGHQSGNCSGPDLSSNCKRCGEPGHELKQCLADKDLCVACERAGFKRYEHKPGSGMCKARKEAIKKPTGRNPQTQSRQINLQRSSIPQSLLQQTSAATGAQIRIVSEQNWNPTHDDRWVASTDGTCAVALTATADLVPDSIGAGRGFAWIQSRGIRIYSCYISRNDTDANFANFLGDVEQSVRSEWGSARNDARSDQLADLAAILDLLVGNVGTKPTYRRINAESVIDFTFHRCRPCLALTHWRVMDEVESANDHRYIQFRLERLQRTPDQDDPPERLRGWAYRQLNLDALTSHLSIAPLPATDENSPTDQAADQYISYLTSACDACMPLRAPPPHGRRQAYWWNQEIATLRDEYGRLRRSYHRAARRRESHEQLDVHRIAYKVKRKLLRQAIRSSQAKCWSDLCRSVDSDPWGLPYKVVTKRIGRRRPGIEARGMELEIAEHLFPNPPATNWALEPCPPEIAEDETAEDFTLAELAQACKRLPPGKATGPDGIPNEVLAKVFLRKPNILLSVYNNCLANTTFPSRWKESRLVLLHKGPGKPTTEPSSYRPLCIGLDGTKRTEVNLTKTEAVVLTRKNKYDNPELLVEGHVIPIKQSMRYLGVEIDTRLSFTKHIQQASRKATDSATAIGRLMPNIGGPSQSKRALLGTVANSKMLYASPTWAIRGTKTAKNRVELARVQRTVALRITRAYRTVSADASSVLVSMLPADLLATERARVRVRLDDQTDVAPSTVKNQERIISIAAWQARWDRSGKGRWTYRLLPDVGRWLTKPPLTLTFRLTQVLSGHGCFRSYLKRFNRADDSYCVYCVDPDDTVEHTVFTCPRWLNDRVRMTEIMRRPPNAGDVEEILCGPLSHDLPEDAQSRRRIIKQFETNRVEFIRMVETILSTKKKDEREEQALRRAQGNVRPP</sequence>
<evidence type="ECO:0000313" key="3">
    <source>
        <dbReference type="EMBL" id="KAF0717138.1"/>
    </source>
</evidence>
<dbReference type="SUPFAM" id="SSF57756">
    <property type="entry name" value="Retrovirus zinc finger-like domains"/>
    <property type="match status" value="1"/>
</dbReference>
<accession>A0A6G0W0H8</accession>
<dbReference type="InterPro" id="IPR036691">
    <property type="entry name" value="Endo/exonu/phosph_ase_sf"/>
</dbReference>
<dbReference type="GO" id="GO:0003676">
    <property type="term" value="F:nucleic acid binding"/>
    <property type="evidence" value="ECO:0007669"/>
    <property type="project" value="InterPro"/>
</dbReference>
<protein>
    <recommendedName>
        <fullName evidence="2">CCHC-type domain-containing protein</fullName>
    </recommendedName>
</protein>
<dbReference type="SMART" id="SM00343">
    <property type="entry name" value="ZnF_C2HC"/>
    <property type="match status" value="2"/>
</dbReference>
<dbReference type="PANTHER" id="PTHR19446">
    <property type="entry name" value="REVERSE TRANSCRIPTASES"/>
    <property type="match status" value="1"/>
</dbReference>
<proteinExistence type="predicted"/>
<dbReference type="Gene3D" id="3.60.10.10">
    <property type="entry name" value="Endonuclease/exonuclease/phosphatase"/>
    <property type="match status" value="1"/>
</dbReference>
<dbReference type="PROSITE" id="PS50158">
    <property type="entry name" value="ZF_CCHC"/>
    <property type="match status" value="1"/>
</dbReference>
<dbReference type="InterPro" id="IPR036875">
    <property type="entry name" value="Znf_CCHC_sf"/>
</dbReference>
<dbReference type="OrthoDB" id="6628561at2759"/>
<reference evidence="3 4" key="1">
    <citation type="submission" date="2019-08" db="EMBL/GenBank/DDBJ databases">
        <title>Whole genome of Aphis craccivora.</title>
        <authorList>
            <person name="Voronova N.V."/>
            <person name="Shulinski R.S."/>
            <person name="Bandarenka Y.V."/>
            <person name="Zhorov D.G."/>
            <person name="Warner D."/>
        </authorList>
    </citation>
    <scope>NUCLEOTIDE SEQUENCE [LARGE SCALE GENOMIC DNA]</scope>
    <source>
        <strain evidence="3">180601</strain>
        <tissue evidence="3">Whole Body</tissue>
    </source>
</reference>
<dbReference type="Gene3D" id="4.10.60.10">
    <property type="entry name" value="Zinc finger, CCHC-type"/>
    <property type="match status" value="1"/>
</dbReference>
<dbReference type="SUPFAM" id="SSF56219">
    <property type="entry name" value="DNase I-like"/>
    <property type="match status" value="1"/>
</dbReference>
<organism evidence="3 4">
    <name type="scientific">Aphis craccivora</name>
    <name type="common">Cowpea aphid</name>
    <dbReference type="NCBI Taxonomy" id="307492"/>
    <lineage>
        <taxon>Eukaryota</taxon>
        <taxon>Metazoa</taxon>
        <taxon>Ecdysozoa</taxon>
        <taxon>Arthropoda</taxon>
        <taxon>Hexapoda</taxon>
        <taxon>Insecta</taxon>
        <taxon>Pterygota</taxon>
        <taxon>Neoptera</taxon>
        <taxon>Paraneoptera</taxon>
        <taxon>Hemiptera</taxon>
        <taxon>Sternorrhyncha</taxon>
        <taxon>Aphidomorpha</taxon>
        <taxon>Aphidoidea</taxon>
        <taxon>Aphididae</taxon>
        <taxon>Aphidini</taxon>
        <taxon>Aphis</taxon>
        <taxon>Aphis</taxon>
    </lineage>
</organism>